<proteinExistence type="predicted"/>
<feature type="transmembrane region" description="Helical" evidence="1">
    <location>
        <begin position="7"/>
        <end position="26"/>
    </location>
</feature>
<accession>A0A4Z0P6Y7</accession>
<feature type="transmembrane region" description="Helical" evidence="1">
    <location>
        <begin position="38"/>
        <end position="61"/>
    </location>
</feature>
<keyword evidence="1" id="KW-1133">Transmembrane helix</keyword>
<reference evidence="2 3" key="1">
    <citation type="submission" date="2019-04" db="EMBL/GenBank/DDBJ databases">
        <authorList>
            <person name="Feng G."/>
            <person name="Zhang J."/>
            <person name="Zhu H."/>
        </authorList>
    </citation>
    <scope>NUCLEOTIDE SEQUENCE [LARGE SCALE GENOMIC DNA]</scope>
    <source>
        <strain evidence="2 3">92R-1</strain>
    </source>
</reference>
<organism evidence="2 3">
    <name type="scientific">Hymenobacter fodinae</name>
    <dbReference type="NCBI Taxonomy" id="2510796"/>
    <lineage>
        <taxon>Bacteria</taxon>
        <taxon>Pseudomonadati</taxon>
        <taxon>Bacteroidota</taxon>
        <taxon>Cytophagia</taxon>
        <taxon>Cytophagales</taxon>
        <taxon>Hymenobacteraceae</taxon>
        <taxon>Hymenobacter</taxon>
    </lineage>
</organism>
<comment type="caution">
    <text evidence="2">The sequence shown here is derived from an EMBL/GenBank/DDBJ whole genome shotgun (WGS) entry which is preliminary data.</text>
</comment>
<evidence type="ECO:0000313" key="3">
    <source>
        <dbReference type="Proteomes" id="UP000298337"/>
    </source>
</evidence>
<gene>
    <name evidence="2" type="ORF">EU556_10565</name>
</gene>
<dbReference type="EMBL" id="SRLA01000002">
    <property type="protein sequence ID" value="TGE08163.1"/>
    <property type="molecule type" value="Genomic_DNA"/>
</dbReference>
<evidence type="ECO:0000256" key="1">
    <source>
        <dbReference type="SAM" id="Phobius"/>
    </source>
</evidence>
<keyword evidence="3" id="KW-1185">Reference proteome</keyword>
<dbReference type="AlphaFoldDB" id="A0A4Z0P6Y7"/>
<name>A0A4Z0P6Y7_9BACT</name>
<keyword evidence="1" id="KW-0472">Membrane</keyword>
<protein>
    <submittedName>
        <fullName evidence="2">Uncharacterized protein</fullName>
    </submittedName>
</protein>
<keyword evidence="1" id="KW-0812">Transmembrane</keyword>
<sequence length="71" mass="7873">MRWLPSFVTLFLIFVAGLVMQVGGILMNINTLPTSTSFALATYVRLLGLLLMVIGPLLIALKFFSRLDKKS</sequence>
<evidence type="ECO:0000313" key="2">
    <source>
        <dbReference type="EMBL" id="TGE08163.1"/>
    </source>
</evidence>
<dbReference type="Proteomes" id="UP000298337">
    <property type="component" value="Unassembled WGS sequence"/>
</dbReference>